<dbReference type="EMBL" id="JAEDAH010000090">
    <property type="protein sequence ID" value="MCA6064702.1"/>
    <property type="molecule type" value="Genomic_DNA"/>
</dbReference>
<dbReference type="Proteomes" id="UP000714380">
    <property type="component" value="Unassembled WGS sequence"/>
</dbReference>
<feature type="domain" description="Transposase IS801/IS1294" evidence="2">
    <location>
        <begin position="29"/>
        <end position="252"/>
    </location>
</feature>
<name>A0ABS7ZSF6_9GAMM</name>
<evidence type="ECO:0000256" key="1">
    <source>
        <dbReference type="SAM" id="MobiDB-lite"/>
    </source>
</evidence>
<accession>A0ABS7ZSF6</accession>
<protein>
    <submittedName>
        <fullName evidence="3">Transposase</fullName>
    </submittedName>
</protein>
<feature type="compositionally biased region" description="Basic and acidic residues" evidence="1">
    <location>
        <begin position="279"/>
        <end position="291"/>
    </location>
</feature>
<proteinExistence type="predicted"/>
<dbReference type="Pfam" id="PF04986">
    <property type="entry name" value="Y2_Tnp"/>
    <property type="match status" value="1"/>
</dbReference>
<evidence type="ECO:0000313" key="3">
    <source>
        <dbReference type="EMBL" id="MCA6064702.1"/>
    </source>
</evidence>
<evidence type="ECO:0000313" key="4">
    <source>
        <dbReference type="Proteomes" id="UP000714380"/>
    </source>
</evidence>
<feature type="region of interest" description="Disordered" evidence="1">
    <location>
        <begin position="259"/>
        <end position="292"/>
    </location>
</feature>
<keyword evidence="4" id="KW-1185">Reference proteome</keyword>
<dbReference type="InterPro" id="IPR007069">
    <property type="entry name" value="Transposase_32"/>
</dbReference>
<gene>
    <name evidence="3" type="ORF">I9W95_13895</name>
</gene>
<sequence length="359" mass="39159">MTGQQGQCQLIAGWLADQAGVPRDTAQCGAVTLIQRFGSALNLNVHFHMLWLDGVYDANVEPPRRKPRLRRARAPTSAQLTQLANTIAHRVCRHLSRRGWLEGEDESVFLSDSAGSDDGMDGLRMSSMTYRIATGRDAGRKVVTLQTLPGDAGSLEGDAGKVGGFSLHAGVAAEAHESHKLEKLCRYITRPAISEQRLSISPQGRVRYQLKTPWRNGTTHVEWDAVDFIAKLAALVPPPRAHLTRFHGVFAPNANLRAQLTPSGRGKRPASDAVPVDVSAHDEPRSPEQKRRAMSWAQRLKRVFSIDVTTCANCGGAVRIVASIEDPKAIRAILAHFEKHGALEQAHYRPAARAPPPAA</sequence>
<organism evidence="3 4">
    <name type="scientific">Thalassolituus marinus</name>
    <dbReference type="NCBI Taxonomy" id="671053"/>
    <lineage>
        <taxon>Bacteria</taxon>
        <taxon>Pseudomonadati</taxon>
        <taxon>Pseudomonadota</taxon>
        <taxon>Gammaproteobacteria</taxon>
        <taxon>Oceanospirillales</taxon>
        <taxon>Oceanospirillaceae</taxon>
        <taxon>Thalassolituus</taxon>
    </lineage>
</organism>
<reference evidence="3 4" key="1">
    <citation type="submission" date="2020-12" db="EMBL/GenBank/DDBJ databases">
        <title>Novel Thalassolituus-related marine hydrocarbonoclastic bacteria mediated algae-derived hydrocarbons mineralization in twilight zone of the northern South China Sea.</title>
        <authorList>
            <person name="Dong C."/>
        </authorList>
    </citation>
    <scope>NUCLEOTIDE SEQUENCE [LARGE SCALE GENOMIC DNA]</scope>
    <source>
        <strain evidence="3 4">IMCC1826</strain>
    </source>
</reference>
<comment type="caution">
    <text evidence="3">The sequence shown here is derived from an EMBL/GenBank/DDBJ whole genome shotgun (WGS) entry which is preliminary data.</text>
</comment>
<evidence type="ECO:0000259" key="2">
    <source>
        <dbReference type="Pfam" id="PF04986"/>
    </source>
</evidence>